<evidence type="ECO:0000256" key="4">
    <source>
        <dbReference type="ARBA" id="ARBA00009667"/>
    </source>
</evidence>
<dbReference type="InterPro" id="IPR006062">
    <property type="entry name" value="His_biosynth"/>
</dbReference>
<dbReference type="HAMAP" id="MF_01014">
    <property type="entry name" value="HisA"/>
    <property type="match status" value="1"/>
</dbReference>
<dbReference type="PANTHER" id="PTHR43090">
    <property type="entry name" value="1-(5-PHOSPHORIBOSYL)-5-[(5-PHOSPHORIBOSYLAMINO)METHYLIDENEAMINO] IMIDAZOLE-4-CARBOXAMIDE ISOMERASE"/>
    <property type="match status" value="1"/>
</dbReference>
<proteinExistence type="inferred from homology"/>
<sequence length="281" mass="30203">MTESAEFQLYPAIDLSDGRAVRLRYGDYGQMTVYGDDPVAVARRWRDEGAGWLHVVDLDGAKEGHPMHLPLIGRMVEAAGLSVQVGGGIRDGESLRALFSLGVARCVLGTAALENPVWMKEVLAEYGERIVVGLDARDGKVAVRGWLQNTGVAAVELGRRLKEWGARRALFTDIRRDGAMAGPNGRAAAELAEETGLLVIASGGVRHLGDIQRLYALRHRGVAGAVAGRALYTGDLSLKEATAWLRSGPTDHEMEDEWDEPSPAEDGSEGVRYGGEGGRVC</sequence>
<evidence type="ECO:0000256" key="7">
    <source>
        <dbReference type="ARBA" id="ARBA00022490"/>
    </source>
</evidence>
<reference evidence="17" key="1">
    <citation type="submission" date="2017-11" db="EMBL/GenBank/DDBJ databases">
        <title>Complete Genome Sequence of Kyrpidia sp. Strain EA-1, a thermophilic, hydrogen-oxidizing Bacterium, isolated from the Azores.</title>
        <authorList>
            <person name="Reiner J.E."/>
            <person name="Lapp C.J."/>
            <person name="Bunk B."/>
            <person name="Gescher J."/>
        </authorList>
    </citation>
    <scope>NUCLEOTIDE SEQUENCE [LARGE SCALE GENOMIC DNA]</scope>
    <source>
        <strain evidence="17">EA-1</strain>
    </source>
</reference>
<feature type="compositionally biased region" description="Gly residues" evidence="15">
    <location>
        <begin position="272"/>
        <end position="281"/>
    </location>
</feature>
<dbReference type="AlphaFoldDB" id="A0A2K8ND70"/>
<dbReference type="UniPathway" id="UPA00031">
    <property type="reaction ID" value="UER00009"/>
</dbReference>
<feature type="region of interest" description="Disordered" evidence="15">
    <location>
        <begin position="248"/>
        <end position="281"/>
    </location>
</feature>
<comment type="pathway">
    <text evidence="3 12 14">Amino-acid biosynthesis; L-histidine biosynthesis; L-histidine from 5-phospho-alpha-D-ribose 1-diphosphate: step 4/9.</text>
</comment>
<gene>
    <name evidence="12 16" type="primary">hisA</name>
    <name evidence="16" type="ORF">CVV65_02485</name>
</gene>
<evidence type="ECO:0000256" key="14">
    <source>
        <dbReference type="RuleBase" id="RU003658"/>
    </source>
</evidence>
<dbReference type="InterPro" id="IPR013785">
    <property type="entry name" value="Aldolase_TIM"/>
</dbReference>
<dbReference type="InterPro" id="IPR011060">
    <property type="entry name" value="RibuloseP-bd_barrel"/>
</dbReference>
<organism evidence="16 17">
    <name type="scientific">Kyrpidia spormannii</name>
    <dbReference type="NCBI Taxonomy" id="2055160"/>
    <lineage>
        <taxon>Bacteria</taxon>
        <taxon>Bacillati</taxon>
        <taxon>Bacillota</taxon>
        <taxon>Bacilli</taxon>
        <taxon>Bacillales</taxon>
        <taxon>Alicyclobacillaceae</taxon>
        <taxon>Kyrpidia</taxon>
    </lineage>
</organism>
<evidence type="ECO:0000256" key="8">
    <source>
        <dbReference type="ARBA" id="ARBA00022605"/>
    </source>
</evidence>
<dbReference type="Pfam" id="PF00977">
    <property type="entry name" value="His_biosynth"/>
    <property type="match status" value="1"/>
</dbReference>
<evidence type="ECO:0000313" key="17">
    <source>
        <dbReference type="Proteomes" id="UP000231932"/>
    </source>
</evidence>
<dbReference type="InterPro" id="IPR044524">
    <property type="entry name" value="Isoase_HisA-like"/>
</dbReference>
<protein>
    <recommendedName>
        <fullName evidence="6 12">1-(5-phosphoribosyl)-5-[(5-phosphoribosylamino)methylideneamino] imidazole-4-carboxamide isomerase</fullName>
        <ecNumber evidence="5 12">5.3.1.16</ecNumber>
    </recommendedName>
    <alternativeName>
        <fullName evidence="11 12">Phosphoribosylformimino-5-aminoimidazole carboxamide ribotide isomerase</fullName>
    </alternativeName>
</protein>
<dbReference type="NCBIfam" id="TIGR00007">
    <property type="entry name" value="1-(5-phosphoribosyl)-5-[(5-phosphoribosylamino)methylideneamino]imidazole-4-carboxamide isomerase"/>
    <property type="match status" value="1"/>
</dbReference>
<evidence type="ECO:0000256" key="2">
    <source>
        <dbReference type="ARBA" id="ARBA00004496"/>
    </source>
</evidence>
<dbReference type="EC" id="5.3.1.16" evidence="5 12"/>
<keyword evidence="9 12" id="KW-0368">Histidine biosynthesis</keyword>
<dbReference type="RefSeq" id="WP_100669117.1">
    <property type="nucleotide sequence ID" value="NZ_CP024955.1"/>
</dbReference>
<evidence type="ECO:0000256" key="13">
    <source>
        <dbReference type="RuleBase" id="RU003657"/>
    </source>
</evidence>
<keyword evidence="17" id="KW-1185">Reference proteome</keyword>
<dbReference type="GO" id="GO:0000105">
    <property type="term" value="P:L-histidine biosynthetic process"/>
    <property type="evidence" value="ECO:0007669"/>
    <property type="project" value="UniProtKB-UniRule"/>
</dbReference>
<evidence type="ECO:0000256" key="11">
    <source>
        <dbReference type="ARBA" id="ARBA00030547"/>
    </source>
</evidence>
<evidence type="ECO:0000256" key="15">
    <source>
        <dbReference type="SAM" id="MobiDB-lite"/>
    </source>
</evidence>
<feature type="active site" description="Proton donor" evidence="12">
    <location>
        <position position="135"/>
    </location>
</feature>
<dbReference type="Gene3D" id="3.20.20.70">
    <property type="entry name" value="Aldolase class I"/>
    <property type="match status" value="1"/>
</dbReference>
<evidence type="ECO:0000256" key="12">
    <source>
        <dbReference type="HAMAP-Rule" id="MF_01014"/>
    </source>
</evidence>
<name>A0A2K8ND70_9BACL</name>
<keyword evidence="10 12" id="KW-0413">Isomerase</keyword>
<evidence type="ECO:0000256" key="3">
    <source>
        <dbReference type="ARBA" id="ARBA00005133"/>
    </source>
</evidence>
<keyword evidence="7 12" id="KW-0963">Cytoplasm</keyword>
<evidence type="ECO:0000256" key="5">
    <source>
        <dbReference type="ARBA" id="ARBA00012550"/>
    </source>
</evidence>
<dbReference type="GO" id="GO:0005737">
    <property type="term" value="C:cytoplasm"/>
    <property type="evidence" value="ECO:0007669"/>
    <property type="project" value="UniProtKB-SubCell"/>
</dbReference>
<comment type="subcellular location">
    <subcellularLocation>
        <location evidence="2 12 14">Cytoplasm</location>
    </subcellularLocation>
</comment>
<dbReference type="Proteomes" id="UP000231932">
    <property type="component" value="Chromosome"/>
</dbReference>
<evidence type="ECO:0000256" key="6">
    <source>
        <dbReference type="ARBA" id="ARBA00018464"/>
    </source>
</evidence>
<keyword evidence="8 12" id="KW-0028">Amino-acid biosynthesis</keyword>
<comment type="similarity">
    <text evidence="4 12 13">Belongs to the HisA/HisF family.</text>
</comment>
<comment type="catalytic activity">
    <reaction evidence="1 12 14">
        <text>1-(5-phospho-beta-D-ribosyl)-5-[(5-phospho-beta-D-ribosylamino)methylideneamino]imidazole-4-carboxamide = 5-[(5-phospho-1-deoxy-D-ribulos-1-ylimino)methylamino]-1-(5-phospho-beta-D-ribosyl)imidazole-4-carboxamide</text>
        <dbReference type="Rhea" id="RHEA:15469"/>
        <dbReference type="ChEBI" id="CHEBI:58435"/>
        <dbReference type="ChEBI" id="CHEBI:58525"/>
        <dbReference type="EC" id="5.3.1.16"/>
    </reaction>
</comment>
<dbReference type="EMBL" id="CP024955">
    <property type="protein sequence ID" value="ATY86380.1"/>
    <property type="molecule type" value="Genomic_DNA"/>
</dbReference>
<dbReference type="SUPFAM" id="SSF51366">
    <property type="entry name" value="Ribulose-phoshate binding barrel"/>
    <property type="match status" value="1"/>
</dbReference>
<evidence type="ECO:0000256" key="1">
    <source>
        <dbReference type="ARBA" id="ARBA00000901"/>
    </source>
</evidence>
<dbReference type="InterPro" id="IPR023016">
    <property type="entry name" value="HisA/PriA"/>
</dbReference>
<evidence type="ECO:0000256" key="10">
    <source>
        <dbReference type="ARBA" id="ARBA00023235"/>
    </source>
</evidence>
<dbReference type="FunFam" id="3.20.20.70:FF:000009">
    <property type="entry name" value="1-(5-phosphoribosyl)-5-[(5-phosphoribosylamino)methylideneamino] imidazole-4-carboxamide isomerase"/>
    <property type="match status" value="1"/>
</dbReference>
<dbReference type="KEGG" id="kyr:CVV65_02485"/>
<dbReference type="GO" id="GO:0003949">
    <property type="term" value="F:1-(5-phosphoribosyl)-5-[(5-phosphoribosylamino)methylideneamino]imidazole-4-carboxamide isomerase activity"/>
    <property type="evidence" value="ECO:0007669"/>
    <property type="project" value="UniProtKB-UniRule"/>
</dbReference>
<evidence type="ECO:0000256" key="9">
    <source>
        <dbReference type="ARBA" id="ARBA00023102"/>
    </source>
</evidence>
<dbReference type="CDD" id="cd04732">
    <property type="entry name" value="HisA"/>
    <property type="match status" value="1"/>
</dbReference>
<accession>A0A2K8ND70</accession>
<feature type="active site" description="Proton acceptor" evidence="12">
    <location>
        <position position="14"/>
    </location>
</feature>
<dbReference type="GO" id="GO:0000162">
    <property type="term" value="P:L-tryptophan biosynthetic process"/>
    <property type="evidence" value="ECO:0007669"/>
    <property type="project" value="TreeGrafter"/>
</dbReference>
<dbReference type="OrthoDB" id="9807749at2"/>
<evidence type="ECO:0000313" key="16">
    <source>
        <dbReference type="EMBL" id="ATY86380.1"/>
    </source>
</evidence>
<dbReference type="PANTHER" id="PTHR43090:SF2">
    <property type="entry name" value="1-(5-PHOSPHORIBOSYL)-5-[(5-PHOSPHORIBOSYLAMINO)METHYLIDENEAMINO] IMIDAZOLE-4-CARBOXAMIDE ISOMERASE"/>
    <property type="match status" value="1"/>
</dbReference>
<feature type="compositionally biased region" description="Acidic residues" evidence="15">
    <location>
        <begin position="253"/>
        <end position="268"/>
    </location>
</feature>
<dbReference type="InterPro" id="IPR006063">
    <property type="entry name" value="HisA_bact_arch"/>
</dbReference>